<evidence type="ECO:0000256" key="2">
    <source>
        <dbReference type="SAM" id="SignalP"/>
    </source>
</evidence>
<feature type="compositionally biased region" description="Basic and acidic residues" evidence="1">
    <location>
        <begin position="405"/>
        <end position="418"/>
    </location>
</feature>
<dbReference type="GeneID" id="108625471"/>
<feature type="compositionally biased region" description="Basic and acidic residues" evidence="1">
    <location>
        <begin position="347"/>
        <end position="371"/>
    </location>
</feature>
<feature type="region of interest" description="Disordered" evidence="1">
    <location>
        <begin position="1210"/>
        <end position="1233"/>
    </location>
</feature>
<feature type="compositionally biased region" description="Polar residues" evidence="1">
    <location>
        <begin position="83"/>
        <end position="98"/>
    </location>
</feature>
<feature type="chain" id="PRO_5042585361" evidence="2">
    <location>
        <begin position="19"/>
        <end position="1233"/>
    </location>
</feature>
<feature type="compositionally biased region" description="Basic residues" evidence="1">
    <location>
        <begin position="372"/>
        <end position="388"/>
    </location>
</feature>
<feature type="region of interest" description="Disordered" evidence="1">
    <location>
        <begin position="75"/>
        <end position="99"/>
    </location>
</feature>
<feature type="compositionally biased region" description="Basic residues" evidence="1">
    <location>
        <begin position="1059"/>
        <end position="1080"/>
    </location>
</feature>
<evidence type="ECO:0000313" key="3">
    <source>
        <dbReference type="Proteomes" id="UP000694925"/>
    </source>
</evidence>
<protein>
    <submittedName>
        <fullName evidence="4">Uncharacterized protein LOC108625471</fullName>
    </submittedName>
</protein>
<organism evidence="3 4">
    <name type="scientific">Ceratina calcarata</name>
    <dbReference type="NCBI Taxonomy" id="156304"/>
    <lineage>
        <taxon>Eukaryota</taxon>
        <taxon>Metazoa</taxon>
        <taxon>Ecdysozoa</taxon>
        <taxon>Arthropoda</taxon>
        <taxon>Hexapoda</taxon>
        <taxon>Insecta</taxon>
        <taxon>Pterygota</taxon>
        <taxon>Neoptera</taxon>
        <taxon>Endopterygota</taxon>
        <taxon>Hymenoptera</taxon>
        <taxon>Apocrita</taxon>
        <taxon>Aculeata</taxon>
        <taxon>Apoidea</taxon>
        <taxon>Anthophila</taxon>
        <taxon>Apidae</taxon>
        <taxon>Ceratina</taxon>
        <taxon>Zadontomerus</taxon>
    </lineage>
</organism>
<feature type="signal peptide" evidence="2">
    <location>
        <begin position="1"/>
        <end position="18"/>
    </location>
</feature>
<evidence type="ECO:0000256" key="1">
    <source>
        <dbReference type="SAM" id="MobiDB-lite"/>
    </source>
</evidence>
<dbReference type="AlphaFoldDB" id="A0AAJ7IZN9"/>
<feature type="region of interest" description="Disordered" evidence="1">
    <location>
        <begin position="1116"/>
        <end position="1137"/>
    </location>
</feature>
<feature type="compositionally biased region" description="Basic residues" evidence="1">
    <location>
        <begin position="1022"/>
        <end position="1031"/>
    </location>
</feature>
<feature type="compositionally biased region" description="Basic and acidic residues" evidence="1">
    <location>
        <begin position="975"/>
        <end position="986"/>
    </location>
</feature>
<dbReference type="Proteomes" id="UP000694925">
    <property type="component" value="Unplaced"/>
</dbReference>
<feature type="compositionally biased region" description="Polar residues" evidence="1">
    <location>
        <begin position="1210"/>
        <end position="1224"/>
    </location>
</feature>
<feature type="compositionally biased region" description="Acidic residues" evidence="1">
    <location>
        <begin position="322"/>
        <end position="333"/>
    </location>
</feature>
<feature type="compositionally biased region" description="Basic and acidic residues" evidence="1">
    <location>
        <begin position="156"/>
        <end position="167"/>
    </location>
</feature>
<feature type="region of interest" description="Disordered" evidence="1">
    <location>
        <begin position="250"/>
        <end position="434"/>
    </location>
</feature>
<evidence type="ECO:0000313" key="4">
    <source>
        <dbReference type="RefSeq" id="XP_017881014.1"/>
    </source>
</evidence>
<dbReference type="RefSeq" id="XP_017881014.1">
    <property type="nucleotide sequence ID" value="XM_018025525.2"/>
</dbReference>
<keyword evidence="3" id="KW-1185">Reference proteome</keyword>
<dbReference type="KEGG" id="ccal:108625471"/>
<feature type="compositionally biased region" description="Basic and acidic residues" evidence="1">
    <location>
        <begin position="198"/>
        <end position="208"/>
    </location>
</feature>
<feature type="region of interest" description="Disordered" evidence="1">
    <location>
        <begin position="1017"/>
        <end position="1096"/>
    </location>
</feature>
<name>A0AAJ7IZN9_9HYME</name>
<sequence>MLLHFVVLVSLSWPHVTGTGNADQKDEPFDQLATASEKQEFRDQLITSIVDTTVHYENSNGFVPMVASPLPELKQDSALPPLESNNVTSNGQNNSSTVEELDNIEDDPAYSTEARIFLNLPNNRRSFEYQANQNEFELLKVRNNTPVVANYPDTYEDPRSDENDDKTRSRHRTQGKGQKIENYMGNYGTVTPENFHNSPKDNEKKNQEKVTNYHQQRVLNYDGQSKQPRPTVASIPRPNQEISLFLNTKNNDHYDSESSSSQIAKNHRFSRPVVVAEPDYKLDRPSSDEYQNSRVLDSVQSAEAMNRYMMDNRNGRYRSEEDSGDASEDEYVEYTERPRKIQKSRRRPNDSKRLPKEHRGSHDDSTEYEIHGKRHHASRTKSHRHRTRGNSWTNNDDQDQDDSYEDTRQDERLSETRHKSQSSKFKPSPSWNQISPNLEISHSSGIEIGQLEKPKLIVPVNLVRLANFNHATAIGNSQGFDVSNAVLRNIVPAVGNPNDNAVSQDVKVKVSTPVPDVIVGQNNFQNQMYSNDQNKYYKPQYVSSTAAPVLAVAQDGQGMATPRPNQMPQLIVPQPTLQTVPTLMQTPVNLDYIQVNPHGIQGQSAIGGSLQPLPTMSTITPTPINLITAETQNKKMLPGAANTNFLASASLSVGQNEQTNNGDSYYSQDLNNQQNLKQGWYQQMNAPKMKAYIQTHLLPVLQSVPTFATISANGQDQNQQYTGYENNAKPALAYQSIDNAESNGNGNANASPGIISNAHLPHVGTRNVEIVNPNIKPSPVDTIINSYEAMHYPAAVLTTSIPMFTATGFVTARPAVLSPTTEPANVHSFANSLTEIGAKNNQANNDLKAYQSQNRPMFNPINFVPNVEVVRNQDALNSKLHANEPLQQNLNLVPLIPGGNFFKPSFTSHSELYQKPKLSSDLATYAEQMFKESLKTMYNSQKWNNDRNRRQNVTEADVIRLRNELQRLKASLYDSRNKDHEAHHSETNVQTAELPNKKPDPELVAAFEQMLKNHPKEYNFRGKPHRHRRPEKYRETKHIKDFMTPPHQRLKGHHFEKPGKKRPGPRFRNHHHGPRPHHRSNLSPKAGSLEVSGSNIDPVHVEGFPQYETIHDSRQFRKGSYSSASHERNNSPNGKHYKGFDGKESSYNQPKMHNLFGLLMKNKQLPSGNNPNYFRDKDQLKQFLDDEKRRMEQQFFGDTFKDQAYRTGTQGPLYSNLGQASNARRSLPEKRIV</sequence>
<proteinExistence type="predicted"/>
<feature type="compositionally biased region" description="Basic and acidic residues" evidence="1">
    <location>
        <begin position="1032"/>
        <end position="1041"/>
    </location>
</feature>
<accession>A0AAJ7IZN9</accession>
<keyword evidence="2" id="KW-0732">Signal</keyword>
<feature type="region of interest" description="Disordered" evidence="1">
    <location>
        <begin position="974"/>
        <end position="997"/>
    </location>
</feature>
<reference evidence="4" key="1">
    <citation type="submission" date="2025-08" db="UniProtKB">
        <authorList>
            <consortium name="RefSeq"/>
        </authorList>
    </citation>
    <scope>IDENTIFICATION</scope>
    <source>
        <tissue evidence="4">Whole body</tissue>
    </source>
</reference>
<feature type="compositionally biased region" description="Basic and acidic residues" evidence="1">
    <location>
        <begin position="278"/>
        <end position="287"/>
    </location>
</feature>
<feature type="region of interest" description="Disordered" evidence="1">
    <location>
        <begin position="148"/>
        <end position="183"/>
    </location>
</feature>
<feature type="compositionally biased region" description="Polar residues" evidence="1">
    <location>
        <begin position="288"/>
        <end position="303"/>
    </location>
</feature>
<feature type="region of interest" description="Disordered" evidence="1">
    <location>
        <begin position="191"/>
        <end position="210"/>
    </location>
</feature>
<gene>
    <name evidence="4" type="primary">LOC108625471</name>
</gene>